<dbReference type="EMBL" id="CM055728">
    <property type="protein sequence ID" value="KAJ8016889.1"/>
    <property type="molecule type" value="Genomic_DNA"/>
</dbReference>
<gene>
    <name evidence="1" type="ORF">DPEC_G00012030</name>
</gene>
<keyword evidence="2" id="KW-1185">Reference proteome</keyword>
<accession>A0ACC2HLI3</accession>
<evidence type="ECO:0000313" key="2">
    <source>
        <dbReference type="Proteomes" id="UP001157502"/>
    </source>
</evidence>
<protein>
    <submittedName>
        <fullName evidence="1">Uncharacterized protein</fullName>
    </submittedName>
</protein>
<reference evidence="1" key="1">
    <citation type="submission" date="2021-05" db="EMBL/GenBank/DDBJ databases">
        <authorList>
            <person name="Pan Q."/>
            <person name="Jouanno E."/>
            <person name="Zahm M."/>
            <person name="Klopp C."/>
            <person name="Cabau C."/>
            <person name="Louis A."/>
            <person name="Berthelot C."/>
            <person name="Parey E."/>
            <person name="Roest Crollius H."/>
            <person name="Montfort J."/>
            <person name="Robinson-Rechavi M."/>
            <person name="Bouchez O."/>
            <person name="Lampietro C."/>
            <person name="Lopez Roques C."/>
            <person name="Donnadieu C."/>
            <person name="Postlethwait J."/>
            <person name="Bobe J."/>
            <person name="Dillon D."/>
            <person name="Chandos A."/>
            <person name="von Hippel F."/>
            <person name="Guiguen Y."/>
        </authorList>
    </citation>
    <scope>NUCLEOTIDE SEQUENCE</scope>
    <source>
        <strain evidence="1">YG-Jan2019</strain>
    </source>
</reference>
<name>A0ACC2HLI3_DALPE</name>
<dbReference type="Proteomes" id="UP001157502">
    <property type="component" value="Chromosome 1"/>
</dbReference>
<organism evidence="1 2">
    <name type="scientific">Dallia pectoralis</name>
    <name type="common">Alaska blackfish</name>
    <dbReference type="NCBI Taxonomy" id="75939"/>
    <lineage>
        <taxon>Eukaryota</taxon>
        <taxon>Metazoa</taxon>
        <taxon>Chordata</taxon>
        <taxon>Craniata</taxon>
        <taxon>Vertebrata</taxon>
        <taxon>Euteleostomi</taxon>
        <taxon>Actinopterygii</taxon>
        <taxon>Neopterygii</taxon>
        <taxon>Teleostei</taxon>
        <taxon>Protacanthopterygii</taxon>
        <taxon>Esociformes</taxon>
        <taxon>Umbridae</taxon>
        <taxon>Dallia</taxon>
    </lineage>
</organism>
<sequence>MSLWPPETQSTFSAGGVKVKVSGTPITTFFMLHGSTMCSVDEPDSKSRNSGHADPHLSLQFPRPVISQDEESYRVLREDAATSQAACTAKCHPLQRGNKLPSQ</sequence>
<evidence type="ECO:0000313" key="1">
    <source>
        <dbReference type="EMBL" id="KAJ8016889.1"/>
    </source>
</evidence>
<comment type="caution">
    <text evidence="1">The sequence shown here is derived from an EMBL/GenBank/DDBJ whole genome shotgun (WGS) entry which is preliminary data.</text>
</comment>
<proteinExistence type="predicted"/>